<comment type="caution">
    <text evidence="1">The sequence shown here is derived from an EMBL/GenBank/DDBJ whole genome shotgun (WGS) entry which is preliminary data.</text>
</comment>
<evidence type="ECO:0000313" key="1">
    <source>
        <dbReference type="EMBL" id="MPM25340.1"/>
    </source>
</evidence>
<reference evidence="1" key="1">
    <citation type="submission" date="2019-08" db="EMBL/GenBank/DDBJ databases">
        <authorList>
            <person name="Kucharzyk K."/>
            <person name="Murdoch R.W."/>
            <person name="Higgins S."/>
            <person name="Loffler F."/>
        </authorList>
    </citation>
    <scope>NUCLEOTIDE SEQUENCE</scope>
</reference>
<protein>
    <submittedName>
        <fullName evidence="1">Uncharacterized protein</fullName>
    </submittedName>
</protein>
<organism evidence="1">
    <name type="scientific">bioreactor metagenome</name>
    <dbReference type="NCBI Taxonomy" id="1076179"/>
    <lineage>
        <taxon>unclassified sequences</taxon>
        <taxon>metagenomes</taxon>
        <taxon>ecological metagenomes</taxon>
    </lineage>
</organism>
<dbReference type="EMBL" id="VSSQ01004474">
    <property type="protein sequence ID" value="MPM25340.1"/>
    <property type="molecule type" value="Genomic_DNA"/>
</dbReference>
<proteinExistence type="predicted"/>
<sequence>MGCISIDIHYCVVGQSVSHGVGGPGGTVEFTEAHVCPNPYVVAVSFNTDIIIVNQSVGCGVAGPCDSVKFRQSQRCADPHMVAVVNGNTTAAEIIRQTVGGCVSSE</sequence>
<accession>A0A644YA26</accession>
<dbReference type="AlphaFoldDB" id="A0A644YA26"/>
<gene>
    <name evidence="1" type="ORF">SDC9_71831</name>
</gene>
<name>A0A644YA26_9ZZZZ</name>